<accession>A0A8J5LQ27</accession>
<evidence type="ECO:0000313" key="2">
    <source>
        <dbReference type="Proteomes" id="UP000734854"/>
    </source>
</evidence>
<dbReference type="AlphaFoldDB" id="A0A8J5LQ27"/>
<name>A0A8J5LQ27_ZINOF</name>
<dbReference type="EMBL" id="JACMSC010000004">
    <property type="protein sequence ID" value="KAG6525240.1"/>
    <property type="molecule type" value="Genomic_DNA"/>
</dbReference>
<proteinExistence type="predicted"/>
<comment type="caution">
    <text evidence="1">The sequence shown here is derived from an EMBL/GenBank/DDBJ whole genome shotgun (WGS) entry which is preliminary data.</text>
</comment>
<reference evidence="1 2" key="1">
    <citation type="submission" date="2020-08" db="EMBL/GenBank/DDBJ databases">
        <title>Plant Genome Project.</title>
        <authorList>
            <person name="Zhang R.-G."/>
        </authorList>
    </citation>
    <scope>NUCLEOTIDE SEQUENCE [LARGE SCALE GENOMIC DNA]</scope>
    <source>
        <tissue evidence="1">Rhizome</tissue>
    </source>
</reference>
<sequence>MNSTVRAKGFGRASSGGGGGLVSVIPAKERQVFFHGSYRVEFSRVPIVIFMGSARFLRFKTIVCFSAVRSSVERKLSSIVDMGRTSRYVDPGFVCVDNVLGGFRVADLMQPLGLQIVLFLTAIRFLAVRFVWGVSTYEQDFEDTKRLATTCYVALHPNLRGVTGNYFDEELSIRLWDLSKKMLKPITAYCGFAGHVLADSPGASHVLAASPAANRVPTTSPATNRVMAASPATNRAMVALVAFPGWLHGHDRGLSRPLARI</sequence>
<keyword evidence="2" id="KW-1185">Reference proteome</keyword>
<gene>
    <name evidence="1" type="ORF">ZIOFF_015194</name>
</gene>
<dbReference type="Proteomes" id="UP000734854">
    <property type="component" value="Unassembled WGS sequence"/>
</dbReference>
<evidence type="ECO:0000313" key="1">
    <source>
        <dbReference type="EMBL" id="KAG6525240.1"/>
    </source>
</evidence>
<protein>
    <submittedName>
        <fullName evidence="1">Uncharacterized protein</fullName>
    </submittedName>
</protein>
<organism evidence="1 2">
    <name type="scientific">Zingiber officinale</name>
    <name type="common">Ginger</name>
    <name type="synonym">Amomum zingiber</name>
    <dbReference type="NCBI Taxonomy" id="94328"/>
    <lineage>
        <taxon>Eukaryota</taxon>
        <taxon>Viridiplantae</taxon>
        <taxon>Streptophyta</taxon>
        <taxon>Embryophyta</taxon>
        <taxon>Tracheophyta</taxon>
        <taxon>Spermatophyta</taxon>
        <taxon>Magnoliopsida</taxon>
        <taxon>Liliopsida</taxon>
        <taxon>Zingiberales</taxon>
        <taxon>Zingiberaceae</taxon>
        <taxon>Zingiber</taxon>
    </lineage>
</organism>